<name>A0A318Z3R8_9EURO</name>
<dbReference type="AlphaFoldDB" id="A0A318Z3R8"/>
<dbReference type="RefSeq" id="XP_025426939.1">
    <property type="nucleotide sequence ID" value="XM_025576000.1"/>
</dbReference>
<protein>
    <submittedName>
        <fullName evidence="1">Uncharacterized protein</fullName>
    </submittedName>
</protein>
<evidence type="ECO:0000313" key="1">
    <source>
        <dbReference type="EMBL" id="PYH40957.1"/>
    </source>
</evidence>
<evidence type="ECO:0000313" key="2">
    <source>
        <dbReference type="Proteomes" id="UP000248349"/>
    </source>
</evidence>
<keyword evidence="2" id="KW-1185">Reference proteome</keyword>
<sequence length="68" mass="7854">MRELLQTSTTIPAPSEYLKHVSLSYLTFALRPVPVLQQQQQQQGKRWGRPRQSELKSGSLWNVHNVIP</sequence>
<dbReference type="EMBL" id="KZ821272">
    <property type="protein sequence ID" value="PYH40957.1"/>
    <property type="molecule type" value="Genomic_DNA"/>
</dbReference>
<proteinExistence type="predicted"/>
<dbReference type="Proteomes" id="UP000248349">
    <property type="component" value="Unassembled WGS sequence"/>
</dbReference>
<organism evidence="1 2">
    <name type="scientific">Aspergillus saccharolyticus JOP 1030-1</name>
    <dbReference type="NCBI Taxonomy" id="1450539"/>
    <lineage>
        <taxon>Eukaryota</taxon>
        <taxon>Fungi</taxon>
        <taxon>Dikarya</taxon>
        <taxon>Ascomycota</taxon>
        <taxon>Pezizomycotina</taxon>
        <taxon>Eurotiomycetes</taxon>
        <taxon>Eurotiomycetidae</taxon>
        <taxon>Eurotiales</taxon>
        <taxon>Aspergillaceae</taxon>
        <taxon>Aspergillus</taxon>
        <taxon>Aspergillus subgen. Circumdati</taxon>
    </lineage>
</organism>
<reference evidence="1 2" key="1">
    <citation type="submission" date="2016-12" db="EMBL/GenBank/DDBJ databases">
        <title>The genomes of Aspergillus section Nigri reveals drivers in fungal speciation.</title>
        <authorList>
            <consortium name="DOE Joint Genome Institute"/>
            <person name="Vesth T.C."/>
            <person name="Nybo J."/>
            <person name="Theobald S."/>
            <person name="Brandl J."/>
            <person name="Frisvad J.C."/>
            <person name="Nielsen K.F."/>
            <person name="Lyhne E.K."/>
            <person name="Kogle M.E."/>
            <person name="Kuo A."/>
            <person name="Riley R."/>
            <person name="Clum A."/>
            <person name="Nolan M."/>
            <person name="Lipzen A."/>
            <person name="Salamov A."/>
            <person name="Henrissat B."/>
            <person name="Wiebenga A."/>
            <person name="De Vries R.P."/>
            <person name="Grigoriev I.V."/>
            <person name="Mortensen U.H."/>
            <person name="Andersen M.R."/>
            <person name="Baker S.E."/>
        </authorList>
    </citation>
    <scope>NUCLEOTIDE SEQUENCE [LARGE SCALE GENOMIC DNA]</scope>
    <source>
        <strain evidence="1 2">JOP 1030-1</strain>
    </source>
</reference>
<gene>
    <name evidence="1" type="ORF">BP01DRAFT_360831</name>
</gene>
<accession>A0A318Z3R8</accession>
<dbReference type="GeneID" id="37077228"/>